<dbReference type="GO" id="GO:0046872">
    <property type="term" value="F:metal ion binding"/>
    <property type="evidence" value="ECO:0007669"/>
    <property type="project" value="UniProtKB-KW"/>
</dbReference>
<dbReference type="SUPFAM" id="SSF54862">
    <property type="entry name" value="4Fe-4S ferredoxins"/>
    <property type="match status" value="1"/>
</dbReference>
<dbReference type="EMBL" id="CAFABA010000064">
    <property type="protein sequence ID" value="CAB4832247.1"/>
    <property type="molecule type" value="Genomic_DNA"/>
</dbReference>
<name>A0A6J7NNL2_9ZZZZ</name>
<evidence type="ECO:0000313" key="10">
    <source>
        <dbReference type="EMBL" id="CAB4760488.1"/>
    </source>
</evidence>
<keyword evidence="6" id="KW-0408">Iron</keyword>
<keyword evidence="7" id="KW-0411">Iron-sulfur</keyword>
<comment type="cofactor">
    <cofactor evidence="1">
        <name>[4Fe-4S] cluster</name>
        <dbReference type="ChEBI" id="CHEBI:49883"/>
    </cofactor>
</comment>
<evidence type="ECO:0000313" key="12">
    <source>
        <dbReference type="EMBL" id="CAB4889784.1"/>
    </source>
</evidence>
<evidence type="ECO:0000256" key="4">
    <source>
        <dbReference type="ARBA" id="ARBA00022723"/>
    </source>
</evidence>
<dbReference type="EMBL" id="CAFBMH010000003">
    <property type="protein sequence ID" value="CAB4889784.1"/>
    <property type="molecule type" value="Genomic_DNA"/>
</dbReference>
<evidence type="ECO:0000259" key="9">
    <source>
        <dbReference type="PROSITE" id="PS51379"/>
    </source>
</evidence>
<dbReference type="AlphaFoldDB" id="A0A6J7NNL2"/>
<dbReference type="Pfam" id="PF12838">
    <property type="entry name" value="Fer4_7"/>
    <property type="match status" value="1"/>
</dbReference>
<feature type="domain" description="4Fe-4S ferredoxin-type" evidence="9">
    <location>
        <begin position="53"/>
        <end position="82"/>
    </location>
</feature>
<protein>
    <submittedName>
        <fullName evidence="13">Unannotated protein</fullName>
    </submittedName>
</protein>
<dbReference type="GO" id="GO:0016020">
    <property type="term" value="C:membrane"/>
    <property type="evidence" value="ECO:0007669"/>
    <property type="project" value="InterPro"/>
</dbReference>
<evidence type="ECO:0000256" key="1">
    <source>
        <dbReference type="ARBA" id="ARBA00001966"/>
    </source>
</evidence>
<dbReference type="PANTHER" id="PTHR10849:SF20">
    <property type="entry name" value="NADH DEHYDROGENASE [UBIQUINONE] IRON-SULFUR PROTEIN 8, MITOCHONDRIAL"/>
    <property type="match status" value="1"/>
</dbReference>
<dbReference type="GO" id="GO:0003954">
    <property type="term" value="F:NADH dehydrogenase activity"/>
    <property type="evidence" value="ECO:0007669"/>
    <property type="project" value="TreeGrafter"/>
</dbReference>
<proteinExistence type="inferred from homology"/>
<dbReference type="EMBL" id="CAEZYR010000104">
    <property type="protein sequence ID" value="CAB4760488.1"/>
    <property type="molecule type" value="Genomic_DNA"/>
</dbReference>
<evidence type="ECO:0000256" key="7">
    <source>
        <dbReference type="ARBA" id="ARBA00023014"/>
    </source>
</evidence>
<keyword evidence="4" id="KW-0479">Metal-binding</keyword>
<evidence type="ECO:0000256" key="2">
    <source>
        <dbReference type="ARBA" id="ARBA00010277"/>
    </source>
</evidence>
<evidence type="ECO:0000256" key="6">
    <source>
        <dbReference type="ARBA" id="ARBA00023004"/>
    </source>
</evidence>
<gene>
    <name evidence="10" type="ORF">UFOPK2754_02370</name>
    <name evidence="11" type="ORF">UFOPK3139_01623</name>
    <name evidence="12" type="ORF">UFOPK3543_00159</name>
    <name evidence="13" type="ORF">UFOPK3967_01265</name>
</gene>
<feature type="compositionally biased region" description="Basic and acidic residues" evidence="8">
    <location>
        <begin position="218"/>
        <end position="234"/>
    </location>
</feature>
<reference evidence="13" key="1">
    <citation type="submission" date="2020-05" db="EMBL/GenBank/DDBJ databases">
        <authorList>
            <person name="Chiriac C."/>
            <person name="Salcher M."/>
            <person name="Ghai R."/>
            <person name="Kavagutti S V."/>
        </authorList>
    </citation>
    <scope>NUCLEOTIDE SEQUENCE</scope>
</reference>
<keyword evidence="5" id="KW-1278">Translocase</keyword>
<evidence type="ECO:0000256" key="5">
    <source>
        <dbReference type="ARBA" id="ARBA00022967"/>
    </source>
</evidence>
<dbReference type="Gene3D" id="3.30.70.3270">
    <property type="match status" value="1"/>
</dbReference>
<keyword evidence="3" id="KW-0004">4Fe-4S</keyword>
<dbReference type="GO" id="GO:0009060">
    <property type="term" value="P:aerobic respiration"/>
    <property type="evidence" value="ECO:0007669"/>
    <property type="project" value="TreeGrafter"/>
</dbReference>
<evidence type="ECO:0000256" key="8">
    <source>
        <dbReference type="SAM" id="MobiDB-lite"/>
    </source>
</evidence>
<feature type="domain" description="4Fe-4S ferredoxin-type" evidence="9">
    <location>
        <begin position="98"/>
        <end position="127"/>
    </location>
</feature>
<feature type="region of interest" description="Disordered" evidence="8">
    <location>
        <begin position="199"/>
        <end position="240"/>
    </location>
</feature>
<organism evidence="13">
    <name type="scientific">freshwater metagenome</name>
    <dbReference type="NCBI Taxonomy" id="449393"/>
    <lineage>
        <taxon>unclassified sequences</taxon>
        <taxon>metagenomes</taxon>
        <taxon>ecological metagenomes</taxon>
    </lineage>
</organism>
<evidence type="ECO:0000313" key="13">
    <source>
        <dbReference type="EMBL" id="CAB4995030.1"/>
    </source>
</evidence>
<dbReference type="HAMAP" id="MF_01351">
    <property type="entry name" value="NDH1_NuoI"/>
    <property type="match status" value="1"/>
</dbReference>
<evidence type="ECO:0000256" key="3">
    <source>
        <dbReference type="ARBA" id="ARBA00022485"/>
    </source>
</evidence>
<sequence>MGYLNGFAVTFRKLFHNTPTGAIVTTEYGGGRGRKHDEKRPKADRVHGRHVLNRYEDGMEKCIGCELCAGVCPAKCIYVRGADNDPENPTSPGERFGFIYEINYLRCIHCDLCVEACPTEAITESKLFEFSFTNRQDAIYTKAELLVGDDGMPKHLPWEDWRPGEDLMTSAWMRATSPSGDADYVGKVAWSGELGYGLRAPESGQTTEGAWPPPAGASHDDHGHDDHDDHDHGHAHGGNH</sequence>
<evidence type="ECO:0000313" key="11">
    <source>
        <dbReference type="EMBL" id="CAB4832247.1"/>
    </source>
</evidence>
<dbReference type="EMBL" id="CAFBOS010000066">
    <property type="protein sequence ID" value="CAB4995030.1"/>
    <property type="molecule type" value="Genomic_DNA"/>
</dbReference>
<dbReference type="InterPro" id="IPR017896">
    <property type="entry name" value="4Fe4S_Fe-S-bd"/>
</dbReference>
<dbReference type="PROSITE" id="PS00198">
    <property type="entry name" value="4FE4S_FER_1"/>
    <property type="match status" value="1"/>
</dbReference>
<comment type="similarity">
    <text evidence="2">Belongs to the complex I 23 kDa subunit family.</text>
</comment>
<dbReference type="InterPro" id="IPR010226">
    <property type="entry name" value="NADH_quinone_OxRdtase_chainI"/>
</dbReference>
<dbReference type="PANTHER" id="PTHR10849">
    <property type="entry name" value="NADH DEHYDROGENASE UBIQUINONE IRON-SULFUR PROTEIN 8, MITOCHONDRIAL"/>
    <property type="match status" value="1"/>
</dbReference>
<dbReference type="GO" id="GO:0051539">
    <property type="term" value="F:4 iron, 4 sulfur cluster binding"/>
    <property type="evidence" value="ECO:0007669"/>
    <property type="project" value="UniProtKB-KW"/>
</dbReference>
<dbReference type="PROSITE" id="PS51379">
    <property type="entry name" value="4FE4S_FER_2"/>
    <property type="match status" value="2"/>
</dbReference>
<accession>A0A6J7NNL2</accession>
<dbReference type="InterPro" id="IPR017900">
    <property type="entry name" value="4Fe4S_Fe_S_CS"/>
</dbReference>